<protein>
    <submittedName>
        <fullName evidence="1">Uncharacterized protein</fullName>
    </submittedName>
</protein>
<comment type="caution">
    <text evidence="1">The sequence shown here is derived from an EMBL/GenBank/DDBJ whole genome shotgun (WGS) entry which is preliminary data.</text>
</comment>
<reference evidence="1 2" key="1">
    <citation type="submission" date="2015-01" db="EMBL/GenBank/DDBJ databases">
        <title>Evolution of Trichinella species and genotypes.</title>
        <authorList>
            <person name="Korhonen P.K."/>
            <person name="Edoardo P."/>
            <person name="Giuseppe L.R."/>
            <person name="Gasser R.B."/>
        </authorList>
    </citation>
    <scope>NUCLEOTIDE SEQUENCE [LARGE SCALE GENOMIC DNA]</scope>
    <source>
        <strain evidence="1">ISS3</strain>
    </source>
</reference>
<sequence length="59" mass="6566">MPRSENDFLASSSQTDAILLRRVAFAGVLAQVRISLTCSVILKSSMLRLHYCFPSVCMM</sequence>
<organism evidence="1 2">
    <name type="scientific">Trichinella spiralis</name>
    <name type="common">Trichina worm</name>
    <dbReference type="NCBI Taxonomy" id="6334"/>
    <lineage>
        <taxon>Eukaryota</taxon>
        <taxon>Metazoa</taxon>
        <taxon>Ecdysozoa</taxon>
        <taxon>Nematoda</taxon>
        <taxon>Enoplea</taxon>
        <taxon>Dorylaimia</taxon>
        <taxon>Trichinellida</taxon>
        <taxon>Trichinellidae</taxon>
        <taxon>Trichinella</taxon>
    </lineage>
</organism>
<evidence type="ECO:0000313" key="1">
    <source>
        <dbReference type="EMBL" id="KRY41011.1"/>
    </source>
</evidence>
<accession>A0A0V1BX43</accession>
<gene>
    <name evidence="1" type="ORF">T01_1617</name>
</gene>
<proteinExistence type="predicted"/>
<evidence type="ECO:0000313" key="2">
    <source>
        <dbReference type="Proteomes" id="UP000054776"/>
    </source>
</evidence>
<dbReference type="InParanoid" id="A0A0V1BX43"/>
<dbReference type="OrthoDB" id="10429150at2759"/>
<keyword evidence="2" id="KW-1185">Reference proteome</keyword>
<dbReference type="AlphaFoldDB" id="A0A0V1BX43"/>
<dbReference type="Proteomes" id="UP000054776">
    <property type="component" value="Unassembled WGS sequence"/>
</dbReference>
<dbReference type="EMBL" id="JYDH01000010">
    <property type="protein sequence ID" value="KRY41011.1"/>
    <property type="molecule type" value="Genomic_DNA"/>
</dbReference>
<name>A0A0V1BX43_TRISP</name>